<feature type="region of interest" description="Disordered" evidence="1">
    <location>
        <begin position="2193"/>
        <end position="2224"/>
    </location>
</feature>
<feature type="non-terminal residue" evidence="3">
    <location>
        <position position="1"/>
    </location>
</feature>
<comment type="caution">
    <text evidence="3">The sequence shown here is derived from an EMBL/GenBank/DDBJ whole genome shotgun (WGS) entry which is preliminary data.</text>
</comment>
<dbReference type="EMBL" id="JANBPK010000780">
    <property type="protein sequence ID" value="KAJ2932129.1"/>
    <property type="molecule type" value="Genomic_DNA"/>
</dbReference>
<evidence type="ECO:0000313" key="4">
    <source>
        <dbReference type="Proteomes" id="UP001140091"/>
    </source>
</evidence>
<dbReference type="Proteomes" id="UP001140091">
    <property type="component" value="Unassembled WGS sequence"/>
</dbReference>
<feature type="transmembrane region" description="Helical" evidence="2">
    <location>
        <begin position="286"/>
        <end position="306"/>
    </location>
</feature>
<keyword evidence="2" id="KW-1133">Transmembrane helix</keyword>
<name>A0A9W8JFZ7_9AGAR</name>
<feature type="compositionally biased region" description="Polar residues" evidence="1">
    <location>
        <begin position="1183"/>
        <end position="1193"/>
    </location>
</feature>
<evidence type="ECO:0000313" key="3">
    <source>
        <dbReference type="EMBL" id="KAJ2932129.1"/>
    </source>
</evidence>
<keyword evidence="2" id="KW-0812">Transmembrane</keyword>
<gene>
    <name evidence="3" type="ORF">H1R20_g4968</name>
</gene>
<organism evidence="3 4">
    <name type="scientific">Candolleomyces eurysporus</name>
    <dbReference type="NCBI Taxonomy" id="2828524"/>
    <lineage>
        <taxon>Eukaryota</taxon>
        <taxon>Fungi</taxon>
        <taxon>Dikarya</taxon>
        <taxon>Basidiomycota</taxon>
        <taxon>Agaricomycotina</taxon>
        <taxon>Agaricomycetes</taxon>
        <taxon>Agaricomycetidae</taxon>
        <taxon>Agaricales</taxon>
        <taxon>Agaricineae</taxon>
        <taxon>Psathyrellaceae</taxon>
        <taxon>Candolleomyces</taxon>
    </lineage>
</organism>
<dbReference type="Gene3D" id="3.60.130.30">
    <property type="match status" value="1"/>
</dbReference>
<evidence type="ECO:0000256" key="2">
    <source>
        <dbReference type="SAM" id="Phobius"/>
    </source>
</evidence>
<feature type="compositionally biased region" description="Basic and acidic residues" evidence="1">
    <location>
        <begin position="2193"/>
        <end position="2213"/>
    </location>
</feature>
<evidence type="ECO:0000256" key="1">
    <source>
        <dbReference type="SAM" id="MobiDB-lite"/>
    </source>
</evidence>
<proteinExistence type="predicted"/>
<keyword evidence="2" id="KW-0472">Membrane</keyword>
<keyword evidence="4" id="KW-1185">Reference proteome</keyword>
<feature type="region of interest" description="Disordered" evidence="1">
    <location>
        <begin position="1117"/>
        <end position="1196"/>
    </location>
</feature>
<feature type="compositionally biased region" description="Polar residues" evidence="1">
    <location>
        <begin position="1131"/>
        <end position="1162"/>
    </location>
</feature>
<protein>
    <submittedName>
        <fullName evidence="3">Uncharacterized protein</fullName>
    </submittedName>
</protein>
<accession>A0A9W8JFZ7</accession>
<dbReference type="OrthoDB" id="3247418at2759"/>
<sequence length="2696" mass="303127">MRFTSTHSLNLPVDDFLSMPPHESTQSVAPSIGGAEPPFWTGLQDLLPDVPQAEPTVGAGAPDTQLLQSRLSSLERLIRSGEGSWPVYAIRELLNMESAQEVLRLCQMKDNLDSKFKVGDWMNLVYVLQSYSLMSIYSLCPTHPSPRCKQPLPIPLPLVYDLDLLKDVRRLLLKLKANLRVFRDLFDSNQLGIKNLTSMAGLKTMRTLNSITEVVAFLENVYLAGFCMLFLFEGAVMTAKKSPLEIPGVPSSANEIISLVERVYGQLDSEDVAYIKTTIKTYGIHGLQLPLILAVLISPLLLLQGFKIAGRATSKLTVLQIAFCLGNQKPPLLREIETRFWGLLQQVSRDNVSLFSAVFEFFDQLPWDKIEGLLPEETSFFMLAFSLRCHHHEDLDLLTRVNDGVRDSWNETGPLFVVDPDKSIFSHISVRNPSYPENLEDARKLQDQLSVKHVIISQPGRLEGSLSHDFRTVLTTKVEPYGNTIEIHDQSVSRDRNDHRRKQYGTVEVLLDSLRKGPAGRILITYPIPSTRHEVSVPILCTATIAYNSTRSRGPRYRGSEASPDDLCHRSSMFSGALQEWQMPPDGLGVAITIEAGELYVVVCSSTVEQLAFTAPFIEFEPSKPYILEGGYEAVLISGIQTIVIHPGSMYLTYAPLDVVYHQRHFYSLPTIQKSQLALTHSFVQGKRLSMDIGTLDVSRKLLCRMMVFWHDRLVLGKRNANDLSKLHVPTFESFQSTVEFFSIVSLCILINAYDPRSFQWLNKALNVNCLSQDDRIRYAFTRGIARRVGNWFFRNYEFVETKTGTVIDGVASFWIPALAIQASGLYRYKLAADEKLPVFATSCNVTDLKEELASCLELFPNAKETFDLFVAKPLLCKQLSLVWNVRNVYTVRKKEIPLLADPTFQLPPLNEDQITLFTTKRFLMKGLSTIDTQEAQEAATILVTLKPANVQVAADIVKKMKRETRWPSAAIANMILCLLQNLLHDGRTGAVHDPRTERIFANERDLEAYIDNVMGTCTKTVASKVELVLKSFCTSKDAPTISQQDLKTASELIAFLDHKDIDTITSVISSLGDFRMPVNGIANAVVKSLETVGPAFFREIADTMARRVARSIPSPFPTKALAKRERSASRLIQDTPEPQDSGNAPSTSKNAEETMLTQDAQEVQGPENSASAAKKAGESATRPASSPESSISAFVHSRTASPLPIPRSASAIRLSRPLASPLASVSANPTAYSAMSSVIGRGPERFKWWNIRLPKPIASPDELHLLEVPQPGDLLSYHVSSSNTAAMFQREELAWVNVTRNFFLNNGKTKHPLFPNDDPRFLTWKSKSNKTPTYVVKSTFDTKKFGPSCGGRVDGVDLPDDFSFEIEEFNESVSSFPLLLSVPCTTYIVTLRFLMQATADGTVNFESLLHRKGATAAFWEYLSLYESVSGHHTARPELEMADPGEKVKVTRLPIDQACMPHSVPAFIGTKARSERVPSFEELLQEGYQLIEYDGNNHVCVDVQDRVVLAVIPMPDELVQAGLNHALVTDMSNAQANIEFSASNATDIDDCNRGDFRTISTGISHGGGQKEPRNLNHTAQNSSAVSKLLRSSAVRSIARWQSECYETWMPKLFAANKQLLANLLQWKPTLSPNFASSVFGSTTFNFGPSVVCDFHMDHLNWATGMCAITSGGTFNYKKGGHLVLKQYRLIVEFPPCVTILLPSAIVSHGNLPISPGEYRISPAGGLQHVDNEQPSTEEDATAREERWVQLIRVQLAVYQELPVTSLDNPLRFVNHPKDNGDYQFDYTEENGRAGILPRPNTGTHSLETRHQANRPYVNQENALWEMFRMLQTFHQTEAVSELCLDVYDTLAGMEREKAMQWNTARGTRDDRPVFSTEIFFKRRDARSKAIDAACILSLILQYHYTLPRRGCELYLSGVKDIASHFLDSEHEIRVPKDPRPLTFHFNLDPITTTYISCPDCHCLYPYNPVQRLDNPIHCSYKKTPASDPCAAALWKQISMGPVGNVKKPIRKIYRDSASEADQQAVFEACGWRWSALLELEYWNPYLFTVIDSMHSLDLNLLQNHVRVLFRVDVKSDGGVALRTPTSARVKRVIDDKTDLRALRACQELIFDNPPHLLYELLRYQRKVLFSFCIDYDIRFPGHQTVVGTRWILAKNIHLWRQNPGSPMVQTFLTRYPKLSICQEELLHCTDKAPAQEDDADHREPEPAEDREAPDSSLNSHQLPKPTTLRRLAKNLLDLTVNGDEGKDALYARITAATIAHFCDVAQLDRSHIGRGTSPLSSFKRPLFDFLLQKLREDRATQELLSQHFSEEKDAPAARTSGAFLGKDVMTTVWADMNRTQLPSWITPVPRDWGTVRRGKLSADNWRIICCIHLPITLIRLFGSSEGRPRALLDNFMHLISAVRIATMRRSSPAQIEAYDLHMSAYSRGTLELFPEYSVLPSHHAALHIGDMLKRFGPKHSHDSPYYERYILFFHRLNTNNKIGEIEGTYLRTAVRSANILALLDDSANDRLLVEEMLARLQKHEKEYLRGFRLAESLNPFNNREGIDEGLDILGQTAGQLNQSDFDLLEVKFLEAISYDGNTYAIWNSRRYRDSAVLYNHGNGGEKAGVIQSIFLHRHRLSTGESQTNRYLSVLEYAPTQTDEHYRRLIRLESISCHVAITTFNEEDMVHVLPISRNLLSFELEPFGGAEADPDVA</sequence>
<feature type="transmembrane region" description="Helical" evidence="2">
    <location>
        <begin position="214"/>
        <end position="232"/>
    </location>
</feature>
<reference evidence="3" key="1">
    <citation type="submission" date="2022-06" db="EMBL/GenBank/DDBJ databases">
        <title>Genome Sequence of Candolleomyces eurysporus.</title>
        <authorList>
            <person name="Buettner E."/>
        </authorList>
    </citation>
    <scope>NUCLEOTIDE SEQUENCE</scope>
    <source>
        <strain evidence="3">VTCC 930004</strain>
    </source>
</reference>